<evidence type="ECO:0000313" key="3">
    <source>
        <dbReference type="Proteomes" id="UP000199226"/>
    </source>
</evidence>
<dbReference type="AlphaFoldDB" id="A0A1G9XK03"/>
<dbReference type="EMBL" id="FNHH01000031">
    <property type="protein sequence ID" value="SDM97162.1"/>
    <property type="molecule type" value="Genomic_DNA"/>
</dbReference>
<feature type="coiled-coil region" evidence="1">
    <location>
        <begin position="163"/>
        <end position="194"/>
    </location>
</feature>
<proteinExistence type="predicted"/>
<keyword evidence="3" id="KW-1185">Reference proteome</keyword>
<evidence type="ECO:0000256" key="1">
    <source>
        <dbReference type="SAM" id="Coils"/>
    </source>
</evidence>
<sequence>MKNTETSNQRPILVKIAAQLLKDQQELDSLAVQLSLGKAEAKDKFEEAKKQMKKSIQDFKNTIDAEYKQNKEWPQSIDVKLTDLESLLSKGIAESREIFTEQKKSIIGAIERLENEIKTNPEVVKLANYFTASLEKIKLQMELFEMEIEGKKIVLTELFKDEMKNAREVIVSVSKQLEEKKDEAKLKAEKFNDEIRLAYDHFKKAIKSL</sequence>
<name>A0A1G9XK03_9SPHI</name>
<dbReference type="OrthoDB" id="1434642at2"/>
<organism evidence="2 3">
    <name type="scientific">Daejeonella rubra</name>
    <dbReference type="NCBI Taxonomy" id="990371"/>
    <lineage>
        <taxon>Bacteria</taxon>
        <taxon>Pseudomonadati</taxon>
        <taxon>Bacteroidota</taxon>
        <taxon>Sphingobacteriia</taxon>
        <taxon>Sphingobacteriales</taxon>
        <taxon>Sphingobacteriaceae</taxon>
        <taxon>Daejeonella</taxon>
    </lineage>
</organism>
<keyword evidence="1" id="KW-0175">Coiled coil</keyword>
<protein>
    <submittedName>
        <fullName evidence="2">Uncharacterized protein</fullName>
    </submittedName>
</protein>
<dbReference type="RefSeq" id="WP_090706560.1">
    <property type="nucleotide sequence ID" value="NZ_FNHH01000031.1"/>
</dbReference>
<accession>A0A1G9XK03</accession>
<dbReference type="STRING" id="990371.SAMN05421813_13115"/>
<dbReference type="Proteomes" id="UP000199226">
    <property type="component" value="Unassembled WGS sequence"/>
</dbReference>
<evidence type="ECO:0000313" key="2">
    <source>
        <dbReference type="EMBL" id="SDM97162.1"/>
    </source>
</evidence>
<reference evidence="3" key="1">
    <citation type="submission" date="2016-10" db="EMBL/GenBank/DDBJ databases">
        <authorList>
            <person name="Varghese N."/>
            <person name="Submissions S."/>
        </authorList>
    </citation>
    <scope>NUCLEOTIDE SEQUENCE [LARGE SCALE GENOMIC DNA]</scope>
    <source>
        <strain evidence="3">DSM 24536</strain>
    </source>
</reference>
<gene>
    <name evidence="2" type="ORF">SAMN05421813_13115</name>
</gene>